<dbReference type="Pfam" id="PF15011">
    <property type="entry name" value="CA109-like"/>
    <property type="match status" value="1"/>
</dbReference>
<sequence>MSKPAVIPLQQAIKKSFQCLENNQKIWKSVLAECGPLMVSLGNLAEQSIALSNVQLSNTPLRVFPDLEERLRFKQQHAIDTVLGKMNEKMSSLQSVRDSISNQVSGVFQLYEQNTESLDIPTLTERSAITPSISDMLEWLQDADRHYRQEFLRRKMLLQTLRADDLSLLESAPKRWKSLETPTAEDQISDTLCKVSFFMESQ</sequence>
<proteinExistence type="predicted"/>
<dbReference type="AlphaFoldDB" id="A0A673AU31"/>
<dbReference type="Ensembl" id="ENSSORT00005033760.1">
    <property type="protein sequence ID" value="ENSSORP00005032859.1"/>
    <property type="gene ID" value="ENSSORG00005015592.1"/>
</dbReference>
<dbReference type="FunCoup" id="A0A673AU31">
    <property type="interactions" value="1547"/>
</dbReference>
<dbReference type="InterPro" id="IPR029159">
    <property type="entry name" value="CA109-like"/>
</dbReference>
<dbReference type="PANTHER" id="PTHR16234">
    <property type="entry name" value="SIMILAR TO HYPOTHETICAL PROTEIN FLJ20508"/>
    <property type="match status" value="1"/>
</dbReference>
<name>A0A673AU31_9TELE</name>
<accession>A0A673AU31</accession>
<protein>
    <submittedName>
        <fullName evidence="1">Uncharacterized protein</fullName>
    </submittedName>
</protein>
<dbReference type="Proteomes" id="UP000472271">
    <property type="component" value="Chromosome 11"/>
</dbReference>
<dbReference type="InParanoid" id="A0A673AU31"/>
<organism evidence="1 2">
    <name type="scientific">Sphaeramia orbicularis</name>
    <name type="common">orbiculate cardinalfish</name>
    <dbReference type="NCBI Taxonomy" id="375764"/>
    <lineage>
        <taxon>Eukaryota</taxon>
        <taxon>Metazoa</taxon>
        <taxon>Chordata</taxon>
        <taxon>Craniata</taxon>
        <taxon>Vertebrata</taxon>
        <taxon>Euteleostomi</taxon>
        <taxon>Actinopterygii</taxon>
        <taxon>Neopterygii</taxon>
        <taxon>Teleostei</taxon>
        <taxon>Neoteleostei</taxon>
        <taxon>Acanthomorphata</taxon>
        <taxon>Gobiaria</taxon>
        <taxon>Kurtiformes</taxon>
        <taxon>Apogonoidei</taxon>
        <taxon>Apogonidae</taxon>
        <taxon>Apogoninae</taxon>
        <taxon>Sphaeramia</taxon>
    </lineage>
</organism>
<dbReference type="OrthoDB" id="6605214at2759"/>
<reference evidence="1" key="2">
    <citation type="submission" date="2025-08" db="UniProtKB">
        <authorList>
            <consortium name="Ensembl"/>
        </authorList>
    </citation>
    <scope>IDENTIFICATION</scope>
</reference>
<dbReference type="GO" id="GO:0005634">
    <property type="term" value="C:nucleus"/>
    <property type="evidence" value="ECO:0007669"/>
    <property type="project" value="TreeGrafter"/>
</dbReference>
<dbReference type="PANTHER" id="PTHR16234:SF5">
    <property type="entry name" value="AFG2-INTERACTING RIBOSOME MATURATION FACTOR"/>
    <property type="match status" value="1"/>
</dbReference>
<evidence type="ECO:0000313" key="1">
    <source>
        <dbReference type="Ensembl" id="ENSSORP00005032859.1"/>
    </source>
</evidence>
<evidence type="ECO:0000313" key="2">
    <source>
        <dbReference type="Proteomes" id="UP000472271"/>
    </source>
</evidence>
<reference evidence="1" key="1">
    <citation type="submission" date="2019-06" db="EMBL/GenBank/DDBJ databases">
        <authorList>
            <consortium name="Wellcome Sanger Institute Data Sharing"/>
        </authorList>
    </citation>
    <scope>NUCLEOTIDE SEQUENCE [LARGE SCALE GENOMIC DNA]</scope>
</reference>
<dbReference type="GO" id="GO:0005737">
    <property type="term" value="C:cytoplasm"/>
    <property type="evidence" value="ECO:0007669"/>
    <property type="project" value="TreeGrafter"/>
</dbReference>
<reference evidence="1" key="3">
    <citation type="submission" date="2025-09" db="UniProtKB">
        <authorList>
            <consortium name="Ensembl"/>
        </authorList>
    </citation>
    <scope>IDENTIFICATION</scope>
</reference>
<gene>
    <name evidence="1" type="primary">airim</name>
</gene>
<keyword evidence="2" id="KW-1185">Reference proteome</keyword>